<dbReference type="PROSITE" id="PS50250">
    <property type="entry name" value="PCI"/>
    <property type="match status" value="1"/>
</dbReference>
<reference evidence="4" key="1">
    <citation type="submission" date="2021-01" db="EMBL/GenBank/DDBJ databases">
        <authorList>
            <person name="Corre E."/>
            <person name="Pelletier E."/>
            <person name="Niang G."/>
            <person name="Scheremetjew M."/>
            <person name="Finn R."/>
            <person name="Kale V."/>
            <person name="Holt S."/>
            <person name="Cochrane G."/>
            <person name="Meng A."/>
            <person name="Brown T."/>
            <person name="Cohen L."/>
        </authorList>
    </citation>
    <scope>NUCLEOTIDE SEQUENCE</scope>
    <source>
        <strain evidence="4">SAG 63-3</strain>
    </source>
</reference>
<protein>
    <recommendedName>
        <fullName evidence="3">PCI domain-containing protein</fullName>
    </recommendedName>
</protein>
<dbReference type="Pfam" id="PF01399">
    <property type="entry name" value="PCI"/>
    <property type="match status" value="1"/>
</dbReference>
<dbReference type="SUPFAM" id="SSF46785">
    <property type="entry name" value="Winged helix' DNA-binding domain"/>
    <property type="match status" value="1"/>
</dbReference>
<dbReference type="GO" id="GO:0000502">
    <property type="term" value="C:proteasome complex"/>
    <property type="evidence" value="ECO:0007669"/>
    <property type="project" value="UniProtKB-KW"/>
</dbReference>
<accession>A0A7S0V359</accession>
<dbReference type="GO" id="GO:0030163">
    <property type="term" value="P:protein catabolic process"/>
    <property type="evidence" value="ECO:0007669"/>
    <property type="project" value="UniProtKB-ARBA"/>
</dbReference>
<dbReference type="FunFam" id="1.25.40.570:FF:000007">
    <property type="entry name" value="26S proteasome non-ATPase regulatory subunit 11"/>
    <property type="match status" value="1"/>
</dbReference>
<dbReference type="InterPro" id="IPR000717">
    <property type="entry name" value="PCI_dom"/>
</dbReference>
<dbReference type="SMART" id="SM00088">
    <property type="entry name" value="PINT"/>
    <property type="match status" value="1"/>
</dbReference>
<dbReference type="AlphaFoldDB" id="A0A7S0V359"/>
<gene>
    <name evidence="4" type="ORF">PPAR00522_LOCUS14020</name>
</gene>
<evidence type="ECO:0000259" key="3">
    <source>
        <dbReference type="PROSITE" id="PS50250"/>
    </source>
</evidence>
<dbReference type="Pfam" id="PF18055">
    <property type="entry name" value="RPN6_N"/>
    <property type="match status" value="1"/>
</dbReference>
<evidence type="ECO:0000256" key="1">
    <source>
        <dbReference type="ARBA" id="ARBA00007454"/>
    </source>
</evidence>
<comment type="similarity">
    <text evidence="1">Belongs to the proteasome subunit S9 family.</text>
</comment>
<dbReference type="SMART" id="SM00753">
    <property type="entry name" value="PAM"/>
    <property type="match status" value="1"/>
</dbReference>
<dbReference type="InterPro" id="IPR036390">
    <property type="entry name" value="WH_DNA-bd_sf"/>
</dbReference>
<dbReference type="EMBL" id="HBFM01021539">
    <property type="protein sequence ID" value="CAD8779012.1"/>
    <property type="molecule type" value="Transcribed_RNA"/>
</dbReference>
<evidence type="ECO:0000256" key="2">
    <source>
        <dbReference type="ARBA" id="ARBA00022942"/>
    </source>
</evidence>
<name>A0A7S0V359_9CHLO</name>
<dbReference type="Gene3D" id="1.25.40.570">
    <property type="match status" value="1"/>
</dbReference>
<feature type="domain" description="PCI" evidence="3">
    <location>
        <begin position="220"/>
        <end position="388"/>
    </location>
</feature>
<dbReference type="PANTHER" id="PTHR10678">
    <property type="entry name" value="26S PROTEASOME NON-ATPASE REGULATORY SUBUNIT 11/COP9 SIGNALOSOME COMPLEX SUBUNIT 2"/>
    <property type="match status" value="1"/>
</dbReference>
<proteinExistence type="inferred from homology"/>
<dbReference type="InterPro" id="IPR040773">
    <property type="entry name" value="Rpn6_N"/>
</dbReference>
<dbReference type="InterPro" id="IPR050871">
    <property type="entry name" value="26S_Proteasome/COP9_Components"/>
</dbReference>
<sequence length="421" mass="47252">MSDLEVKISSAKDLVSSNPEEAVSILSAIIDDNTSNSDVLKHKETVVSNLCDLFVLLNNAEGLKSLLPKLRDFFSVIPKAKTAKIVRNIIDSLSKIPNSEKLQVEVCKEQIEWAKSQKRTFLKQRIELRLATLYLDIKEYQLSLGIISSLTSEVKRLDDKLLLVDIHLLESKVHHRLRSIGRARAALTAARTAANSIYVPVPLQAEIDCQSGILHAEERDFKTAYSYFFEAFEQLSALDEERAVRVLKYMLLCKVMLDQSDEVPAVIGSKAGLRFAGPEVDAMRAVAQAHRERSLKNFQEVLGQFKKELVEDVIVDSHLSALYDNLLEQNLERLIEPFSRVEIAHLSELIELDQAVVEKKLSQMILDKKLLGTLDQGAGCLEIFEPPSHGVSNAYSTSLRIIENLERVVETLAARSQKVYA</sequence>
<evidence type="ECO:0000313" key="4">
    <source>
        <dbReference type="EMBL" id="CAD8779012.1"/>
    </source>
</evidence>
<organism evidence="4">
    <name type="scientific">Polytomella parva</name>
    <dbReference type="NCBI Taxonomy" id="51329"/>
    <lineage>
        <taxon>Eukaryota</taxon>
        <taxon>Viridiplantae</taxon>
        <taxon>Chlorophyta</taxon>
        <taxon>core chlorophytes</taxon>
        <taxon>Chlorophyceae</taxon>
        <taxon>CS clade</taxon>
        <taxon>Chlamydomonadales</taxon>
        <taxon>Chlamydomonadaceae</taxon>
        <taxon>Polytomella</taxon>
    </lineage>
</organism>
<keyword evidence="2" id="KW-0647">Proteasome</keyword>